<name>A0A0C3DCW6_OIDMZ</name>
<keyword evidence="1" id="KW-1133">Transmembrane helix</keyword>
<feature type="chain" id="PRO_5002176537" description="Deoxyribonuclease NucA/NucB domain-containing protein" evidence="2">
    <location>
        <begin position="24"/>
        <end position="757"/>
    </location>
</feature>
<dbReference type="OrthoDB" id="4520511at2759"/>
<reference evidence="5" key="2">
    <citation type="submission" date="2015-01" db="EMBL/GenBank/DDBJ databases">
        <title>Evolutionary Origins and Diversification of the Mycorrhizal Mutualists.</title>
        <authorList>
            <consortium name="DOE Joint Genome Institute"/>
            <consortium name="Mycorrhizal Genomics Consortium"/>
            <person name="Kohler A."/>
            <person name="Kuo A."/>
            <person name="Nagy L.G."/>
            <person name="Floudas D."/>
            <person name="Copeland A."/>
            <person name="Barry K.W."/>
            <person name="Cichocki N."/>
            <person name="Veneault-Fourrey C."/>
            <person name="LaButti K."/>
            <person name="Lindquist E.A."/>
            <person name="Lipzen A."/>
            <person name="Lundell T."/>
            <person name="Morin E."/>
            <person name="Murat C."/>
            <person name="Riley R."/>
            <person name="Ohm R."/>
            <person name="Sun H."/>
            <person name="Tunlid A."/>
            <person name="Henrissat B."/>
            <person name="Grigoriev I.V."/>
            <person name="Hibbett D.S."/>
            <person name="Martin F."/>
        </authorList>
    </citation>
    <scope>NUCLEOTIDE SEQUENCE [LARGE SCALE GENOMIC DNA]</scope>
    <source>
        <strain evidence="5">Zn</strain>
    </source>
</reference>
<proteinExistence type="predicted"/>
<dbReference type="InterPro" id="IPR029476">
    <property type="entry name" value="DNase_NucA_NucB"/>
</dbReference>
<sequence length="757" mass="79717">MCLRMNIFMVVALIGLLQLPVDGFSHNFRLAATRREPMRSRAAMHLGRGALQQSINNASFSVATGLEAWQSKSIKLFLRQEVTCDPGYFLCPDELCCEDGTNCVASGCCPGTQEQCGAEGCYDPETETCCSESNTSCKDPDVCVADGYCCPVGKSLCGKDDCYNPNTEVCCASTSTHCEEGYDCVEGGNCCEAGKVLCGEDDCYNPKTEVCCASTSTHCEEGYDCVEGGNCCEAGKVLCGEDDCYNPKTEVCCASTSTHCEDGYACVEGGYCCPIGEVPCGTDGCYNPETEVCCADTSNHCDKGFDCVEGGCCPTGLKLCGASKCYDPETEICCPGGGACLEAETCCGEECCESIATCGSDGFCTATTTKSESQATRTPTPTITTPKITVTTTSNKCTSPTPPNAQSTTETITFAYNPNHSIVPKSGPSAGQSIPAPNGAVLENMCEGIRNYTGSTSQSMTLTYGGPACKAQNYKNKCPRSGGKRYCAAGVASYIASFYPTSLYSSGLPSWATAAITAAGDMQCDEFPFANSVEGGNANRGSVMCVPAEDQSWQGKQISPYTNSRRIKTGDLYVVLIQGWNCATQAPDPKAGIKRAVVDGMWKRDAFSAGGVSLTGPEMWHSFNSSNSKLNLMSMPLGDLSVGSYTANISVEGTLQDISLLDFVGDSYDFTQNSDGSLSFTLQDDAYGLSLSGTTLDDNLTVIYSASQLAALPTAAPTLTTAAPSAPSSTSSATYPSIAWHCLIVMWIIATAMTVFM</sequence>
<organism evidence="4 5">
    <name type="scientific">Oidiodendron maius (strain Zn)</name>
    <dbReference type="NCBI Taxonomy" id="913774"/>
    <lineage>
        <taxon>Eukaryota</taxon>
        <taxon>Fungi</taxon>
        <taxon>Dikarya</taxon>
        <taxon>Ascomycota</taxon>
        <taxon>Pezizomycotina</taxon>
        <taxon>Leotiomycetes</taxon>
        <taxon>Leotiomycetes incertae sedis</taxon>
        <taxon>Myxotrichaceae</taxon>
        <taxon>Oidiodendron</taxon>
    </lineage>
</organism>
<evidence type="ECO:0000259" key="3">
    <source>
        <dbReference type="Pfam" id="PF14040"/>
    </source>
</evidence>
<dbReference type="InParanoid" id="A0A0C3DCW6"/>
<dbReference type="EMBL" id="KN832878">
    <property type="protein sequence ID" value="KIM99787.1"/>
    <property type="molecule type" value="Genomic_DNA"/>
</dbReference>
<keyword evidence="5" id="KW-1185">Reference proteome</keyword>
<reference evidence="4 5" key="1">
    <citation type="submission" date="2014-04" db="EMBL/GenBank/DDBJ databases">
        <authorList>
            <consortium name="DOE Joint Genome Institute"/>
            <person name="Kuo A."/>
            <person name="Martino E."/>
            <person name="Perotto S."/>
            <person name="Kohler A."/>
            <person name="Nagy L.G."/>
            <person name="Floudas D."/>
            <person name="Copeland A."/>
            <person name="Barry K.W."/>
            <person name="Cichocki N."/>
            <person name="Veneault-Fourrey C."/>
            <person name="LaButti K."/>
            <person name="Lindquist E.A."/>
            <person name="Lipzen A."/>
            <person name="Lundell T."/>
            <person name="Morin E."/>
            <person name="Murat C."/>
            <person name="Sun H."/>
            <person name="Tunlid A."/>
            <person name="Henrissat B."/>
            <person name="Grigoriev I.V."/>
            <person name="Hibbett D.S."/>
            <person name="Martin F."/>
            <person name="Nordberg H.P."/>
            <person name="Cantor M.N."/>
            <person name="Hua S.X."/>
        </authorList>
    </citation>
    <scope>NUCLEOTIDE SEQUENCE [LARGE SCALE GENOMIC DNA]</scope>
    <source>
        <strain evidence="4 5">Zn</strain>
    </source>
</reference>
<dbReference type="Pfam" id="PF14040">
    <property type="entry name" value="DNase_NucA_NucB"/>
    <property type="match status" value="1"/>
</dbReference>
<evidence type="ECO:0000313" key="4">
    <source>
        <dbReference type="EMBL" id="KIM99787.1"/>
    </source>
</evidence>
<dbReference type="Proteomes" id="UP000054321">
    <property type="component" value="Unassembled WGS sequence"/>
</dbReference>
<feature type="domain" description="Deoxyribonuclease NucA/NucB" evidence="3">
    <location>
        <begin position="520"/>
        <end position="575"/>
    </location>
</feature>
<gene>
    <name evidence="4" type="ORF">OIDMADRAFT_146371</name>
</gene>
<dbReference type="AlphaFoldDB" id="A0A0C3DCW6"/>
<evidence type="ECO:0000256" key="2">
    <source>
        <dbReference type="SAM" id="SignalP"/>
    </source>
</evidence>
<dbReference type="HOGENOM" id="CLU_368052_0_0_1"/>
<dbReference type="STRING" id="913774.A0A0C3DCW6"/>
<accession>A0A0C3DCW6</accession>
<keyword evidence="1" id="KW-0472">Membrane</keyword>
<protein>
    <recommendedName>
        <fullName evidence="3">Deoxyribonuclease NucA/NucB domain-containing protein</fullName>
    </recommendedName>
</protein>
<keyword evidence="2" id="KW-0732">Signal</keyword>
<feature type="signal peptide" evidence="2">
    <location>
        <begin position="1"/>
        <end position="23"/>
    </location>
</feature>
<keyword evidence="1" id="KW-0812">Transmembrane</keyword>
<feature type="transmembrane region" description="Helical" evidence="1">
    <location>
        <begin position="738"/>
        <end position="756"/>
    </location>
</feature>
<evidence type="ECO:0000313" key="5">
    <source>
        <dbReference type="Proteomes" id="UP000054321"/>
    </source>
</evidence>
<evidence type="ECO:0000256" key="1">
    <source>
        <dbReference type="SAM" id="Phobius"/>
    </source>
</evidence>